<accession>A0A1Y2BQ99</accession>
<dbReference type="Proteomes" id="UP000193642">
    <property type="component" value="Unassembled WGS sequence"/>
</dbReference>
<keyword evidence="2" id="KW-1133">Transmembrane helix</keyword>
<gene>
    <name evidence="3" type="ORF">BCR33DRAFT_721814</name>
</gene>
<feature type="compositionally biased region" description="Low complexity" evidence="1">
    <location>
        <begin position="1"/>
        <end position="17"/>
    </location>
</feature>
<dbReference type="EMBL" id="MCGO01000053">
    <property type="protein sequence ID" value="ORY36896.1"/>
    <property type="molecule type" value="Genomic_DNA"/>
</dbReference>
<dbReference type="AlphaFoldDB" id="A0A1Y2BQ99"/>
<feature type="transmembrane region" description="Helical" evidence="2">
    <location>
        <begin position="93"/>
        <end position="115"/>
    </location>
</feature>
<protein>
    <submittedName>
        <fullName evidence="3">Uncharacterized protein</fullName>
    </submittedName>
</protein>
<feature type="region of interest" description="Disordered" evidence="1">
    <location>
        <begin position="1"/>
        <end position="33"/>
    </location>
</feature>
<organism evidence="3 4">
    <name type="scientific">Rhizoclosmatium globosum</name>
    <dbReference type="NCBI Taxonomy" id="329046"/>
    <lineage>
        <taxon>Eukaryota</taxon>
        <taxon>Fungi</taxon>
        <taxon>Fungi incertae sedis</taxon>
        <taxon>Chytridiomycota</taxon>
        <taxon>Chytridiomycota incertae sedis</taxon>
        <taxon>Chytridiomycetes</taxon>
        <taxon>Chytridiales</taxon>
        <taxon>Chytriomycetaceae</taxon>
        <taxon>Rhizoclosmatium</taxon>
    </lineage>
</organism>
<keyword evidence="4" id="KW-1185">Reference proteome</keyword>
<name>A0A1Y2BQ99_9FUNG</name>
<evidence type="ECO:0000313" key="4">
    <source>
        <dbReference type="Proteomes" id="UP000193642"/>
    </source>
</evidence>
<reference evidence="3 4" key="1">
    <citation type="submission" date="2016-07" db="EMBL/GenBank/DDBJ databases">
        <title>Pervasive Adenine N6-methylation of Active Genes in Fungi.</title>
        <authorList>
            <consortium name="DOE Joint Genome Institute"/>
            <person name="Mondo S.J."/>
            <person name="Dannebaum R.O."/>
            <person name="Kuo R.C."/>
            <person name="Labutti K."/>
            <person name="Haridas S."/>
            <person name="Kuo A."/>
            <person name="Salamov A."/>
            <person name="Ahrendt S.R."/>
            <person name="Lipzen A."/>
            <person name="Sullivan W."/>
            <person name="Andreopoulos W.B."/>
            <person name="Clum A."/>
            <person name="Lindquist E."/>
            <person name="Daum C."/>
            <person name="Ramamoorthy G.K."/>
            <person name="Gryganskyi A."/>
            <person name="Culley D."/>
            <person name="Magnuson J.K."/>
            <person name="James T.Y."/>
            <person name="O'Malley M.A."/>
            <person name="Stajich J.E."/>
            <person name="Spatafora J.W."/>
            <person name="Visel A."/>
            <person name="Grigoriev I.V."/>
        </authorList>
    </citation>
    <scope>NUCLEOTIDE SEQUENCE [LARGE SCALE GENOMIC DNA]</scope>
    <source>
        <strain evidence="3 4">JEL800</strain>
    </source>
</reference>
<proteinExistence type="predicted"/>
<evidence type="ECO:0000256" key="2">
    <source>
        <dbReference type="SAM" id="Phobius"/>
    </source>
</evidence>
<keyword evidence="2" id="KW-0812">Transmembrane</keyword>
<dbReference type="OrthoDB" id="10417047at2759"/>
<evidence type="ECO:0000313" key="3">
    <source>
        <dbReference type="EMBL" id="ORY36896.1"/>
    </source>
</evidence>
<evidence type="ECO:0000256" key="1">
    <source>
        <dbReference type="SAM" id="MobiDB-lite"/>
    </source>
</evidence>
<keyword evidence="2" id="KW-0472">Membrane</keyword>
<sequence length="202" mass="22536">MAAIDSSSTSPSGSDQQSLHHVHPEHHSESQSIPSNYNYVYLPPPKPLSASNIPVPHEVIFPAAQQVQQLQQTAQPSPNFNDNQQDTLPLSTAIPIIILIALVVLASLGILGYIAHQTYKSRKLEHEESTRWNARTPEIDDEPLPVYVPKHQDDGLGFQTTVIPRRVDSLDVPRRDGLEEGEGWSWWATPRRDSLNQLAFTV</sequence>
<comment type="caution">
    <text evidence="3">The sequence shown here is derived from an EMBL/GenBank/DDBJ whole genome shotgun (WGS) entry which is preliminary data.</text>
</comment>